<evidence type="ECO:0000256" key="3">
    <source>
        <dbReference type="ARBA" id="ARBA00022989"/>
    </source>
</evidence>
<feature type="transmembrane region" description="Helical" evidence="5">
    <location>
        <begin position="135"/>
        <end position="153"/>
    </location>
</feature>
<feature type="transmembrane region" description="Helical" evidence="5">
    <location>
        <begin position="421"/>
        <end position="438"/>
    </location>
</feature>
<feature type="transmembrane region" description="Helical" evidence="5">
    <location>
        <begin position="274"/>
        <end position="291"/>
    </location>
</feature>
<dbReference type="GO" id="GO:0016020">
    <property type="term" value="C:membrane"/>
    <property type="evidence" value="ECO:0007669"/>
    <property type="project" value="UniProtKB-SubCell"/>
</dbReference>
<dbReference type="InterPro" id="IPR051533">
    <property type="entry name" value="WaaL-like"/>
</dbReference>
<proteinExistence type="predicted"/>
<dbReference type="InterPro" id="IPR007016">
    <property type="entry name" value="O-antigen_ligase-rel_domated"/>
</dbReference>
<keyword evidence="8" id="KW-1185">Reference proteome</keyword>
<evidence type="ECO:0000313" key="7">
    <source>
        <dbReference type="EMBL" id="TKC00427.1"/>
    </source>
</evidence>
<keyword evidence="3 5" id="KW-1133">Transmembrane helix</keyword>
<feature type="transmembrane region" description="Helical" evidence="5">
    <location>
        <begin position="159"/>
        <end position="178"/>
    </location>
</feature>
<comment type="caution">
    <text evidence="7">The sequence shown here is derived from an EMBL/GenBank/DDBJ whole genome shotgun (WGS) entry which is preliminary data.</text>
</comment>
<feature type="transmembrane region" description="Helical" evidence="5">
    <location>
        <begin position="52"/>
        <end position="68"/>
    </location>
</feature>
<feature type="domain" description="O-antigen ligase-related" evidence="6">
    <location>
        <begin position="240"/>
        <end position="398"/>
    </location>
</feature>
<accession>A0A4U1C7P1</accession>
<reference evidence="7 8" key="1">
    <citation type="submission" date="2019-04" db="EMBL/GenBank/DDBJ databases">
        <title>Pedobacter sp. AR-3-17 sp. nov., isolated from Arctic soil.</title>
        <authorList>
            <person name="Dahal R.H."/>
            <person name="Kim D.-U."/>
        </authorList>
    </citation>
    <scope>NUCLEOTIDE SEQUENCE [LARGE SCALE GENOMIC DNA]</scope>
    <source>
        <strain evidence="7 8">AR-3-17</strain>
    </source>
</reference>
<evidence type="ECO:0000256" key="5">
    <source>
        <dbReference type="SAM" id="Phobius"/>
    </source>
</evidence>
<organism evidence="7 8">
    <name type="scientific">Pedobacter cryophilus</name>
    <dbReference type="NCBI Taxonomy" id="2571271"/>
    <lineage>
        <taxon>Bacteria</taxon>
        <taxon>Pseudomonadati</taxon>
        <taxon>Bacteroidota</taxon>
        <taxon>Sphingobacteriia</taxon>
        <taxon>Sphingobacteriales</taxon>
        <taxon>Sphingobacteriaceae</taxon>
        <taxon>Pedobacter</taxon>
    </lineage>
</organism>
<protein>
    <submittedName>
        <fullName evidence="7">O-antigen ligase family protein</fullName>
    </submittedName>
</protein>
<keyword evidence="2 5" id="KW-0812">Transmembrane</keyword>
<feature type="transmembrane region" description="Helical" evidence="5">
    <location>
        <begin position="391"/>
        <end position="409"/>
    </location>
</feature>
<dbReference type="Proteomes" id="UP000308181">
    <property type="component" value="Unassembled WGS sequence"/>
</dbReference>
<feature type="transmembrane region" description="Helical" evidence="5">
    <location>
        <begin position="105"/>
        <end position="123"/>
    </location>
</feature>
<dbReference type="Pfam" id="PF04932">
    <property type="entry name" value="Wzy_C"/>
    <property type="match status" value="1"/>
</dbReference>
<feature type="transmembrane region" description="Helical" evidence="5">
    <location>
        <begin position="234"/>
        <end position="267"/>
    </location>
</feature>
<comment type="subcellular location">
    <subcellularLocation>
        <location evidence="1">Membrane</location>
        <topology evidence="1">Multi-pass membrane protein</topology>
    </subcellularLocation>
</comment>
<keyword evidence="7" id="KW-0436">Ligase</keyword>
<evidence type="ECO:0000256" key="2">
    <source>
        <dbReference type="ARBA" id="ARBA00022692"/>
    </source>
</evidence>
<dbReference type="RefSeq" id="WP_136824637.1">
    <property type="nucleotide sequence ID" value="NZ_SWBP01000001.1"/>
</dbReference>
<name>A0A4U1C7P1_9SPHI</name>
<dbReference type="EMBL" id="SWBP01000001">
    <property type="protein sequence ID" value="TKC00427.1"/>
    <property type="molecule type" value="Genomic_DNA"/>
</dbReference>
<evidence type="ECO:0000256" key="4">
    <source>
        <dbReference type="ARBA" id="ARBA00023136"/>
    </source>
</evidence>
<dbReference type="OrthoDB" id="871774at2"/>
<gene>
    <name evidence="7" type="ORF">FA046_01725</name>
</gene>
<feature type="transmembrane region" description="Helical" evidence="5">
    <location>
        <begin position="80"/>
        <end position="99"/>
    </location>
</feature>
<feature type="transmembrane region" description="Helical" evidence="5">
    <location>
        <begin position="12"/>
        <end position="40"/>
    </location>
</feature>
<dbReference type="PANTHER" id="PTHR37422:SF13">
    <property type="entry name" value="LIPOPOLYSACCHARIDE BIOSYNTHESIS PROTEIN PA4999-RELATED"/>
    <property type="match status" value="1"/>
</dbReference>
<dbReference type="GO" id="GO:0016874">
    <property type="term" value="F:ligase activity"/>
    <property type="evidence" value="ECO:0007669"/>
    <property type="project" value="UniProtKB-KW"/>
</dbReference>
<evidence type="ECO:0000259" key="6">
    <source>
        <dbReference type="Pfam" id="PF04932"/>
    </source>
</evidence>
<dbReference type="AlphaFoldDB" id="A0A4U1C7P1"/>
<evidence type="ECO:0000256" key="1">
    <source>
        <dbReference type="ARBA" id="ARBA00004141"/>
    </source>
</evidence>
<keyword evidence="4 5" id="KW-0472">Membrane</keyword>
<feature type="transmembrane region" description="Helical" evidence="5">
    <location>
        <begin position="450"/>
        <end position="467"/>
    </location>
</feature>
<sequence length="479" mass="54662">MQTLAVKRFYSYGLGLLLLAIYLAYSQLILTALILPALLFGLCLVLLSLDKILLLIAFCTPFSVKILIGNSGINLIDEPLMLVMMLVFFIKLFEQSLLIKEQLKHPLTLAISINLLWVLFTTITSSMPLVSFKFFIARLWFIVTGFFWGSILFNQPKKIKAFLLAFGLGLTVVVFYTFSKHYLKGFSQDDANKVMKPFMDDHTIYGAVCAIVLVYSLIITWYKNSGVNFTERLLAFFISGCALVGVVFSYSRAVWLSIAFAFVFYLILKLKIRFKTLVLSFVIILSVAFIYQDEIYQQLRFNKTASGKSLQGDIKSIANVKTDESNVERLNRWEAGWRMFKEKPFLGFGPGTYMFKYSPYQRAHEMTSISTTQGTMGNIHSEYFGPLVESGIFGLLTMLFVFGIYIQTLMKTYYQTVNREVKMLSLALLLSLMTYFFHGLMNNFLDQDKAAVIFWAMMGMCIAIAIRHKADVNETLKIK</sequence>
<feature type="transmembrane region" description="Helical" evidence="5">
    <location>
        <begin position="203"/>
        <end position="222"/>
    </location>
</feature>
<evidence type="ECO:0000313" key="8">
    <source>
        <dbReference type="Proteomes" id="UP000308181"/>
    </source>
</evidence>
<dbReference type="PANTHER" id="PTHR37422">
    <property type="entry name" value="TEICHURONIC ACID BIOSYNTHESIS PROTEIN TUAE"/>
    <property type="match status" value="1"/>
</dbReference>